<keyword evidence="2" id="KW-1185">Reference proteome</keyword>
<evidence type="ECO:0000313" key="1">
    <source>
        <dbReference type="EMBL" id="AEI94167.1"/>
    </source>
</evidence>
<proteinExistence type="predicted"/>
<protein>
    <submittedName>
        <fullName evidence="1">Uncharacterized protein</fullName>
    </submittedName>
</protein>
<dbReference type="EMBL" id="CP002623">
    <property type="protein sequence ID" value="AEI94167.1"/>
    <property type="molecule type" value="Genomic_DNA"/>
</dbReference>
<organism evidence="1 2">
    <name type="scientific">Roseobacter litoralis (strain ATCC 49566 / DSM 6996 / JCM 21268 / NBRC 15278 / OCh 149)</name>
    <dbReference type="NCBI Taxonomy" id="391595"/>
    <lineage>
        <taxon>Bacteria</taxon>
        <taxon>Pseudomonadati</taxon>
        <taxon>Pseudomonadota</taxon>
        <taxon>Alphaproteobacteria</taxon>
        <taxon>Rhodobacterales</taxon>
        <taxon>Roseobacteraceae</taxon>
        <taxon>Roseobacter</taxon>
    </lineage>
</organism>
<dbReference type="Proteomes" id="UP000001353">
    <property type="component" value="Chromosome"/>
</dbReference>
<accession>F7ZA14</accession>
<gene>
    <name evidence="1" type="ordered locus">RLO149_c021910</name>
</gene>
<evidence type="ECO:0000313" key="2">
    <source>
        <dbReference type="Proteomes" id="UP000001353"/>
    </source>
</evidence>
<name>F7ZA14_ROSLO</name>
<reference evidence="1 2" key="1">
    <citation type="journal article" date="2011" name="BMC Genomics">
        <title>Comparative genome analysis and genome-guided physiological analysis of Roseobacter litoralis.</title>
        <authorList>
            <person name="Kalhoefer D."/>
            <person name="Thole S."/>
            <person name="Voget S."/>
            <person name="Lehmann R."/>
            <person name="Liesegang H."/>
            <person name="Wollher A."/>
            <person name="Daniel R."/>
            <person name="Simon M."/>
            <person name="Brinkhoff T."/>
        </authorList>
    </citation>
    <scope>NUCLEOTIDE SEQUENCE [LARGE SCALE GENOMIC DNA]</scope>
    <source>
        <strain evidence="2">ATCC 49566 / DSM 6996 / JCM 21268 / NBRC 15278 / OCh 149</strain>
    </source>
</reference>
<dbReference type="KEGG" id="rli:RLO149_c021910"/>
<dbReference type="AlphaFoldDB" id="F7ZA14"/>
<dbReference type="HOGENOM" id="CLU_3157377_0_0_5"/>
<sequence>MRGNPRYRHLGFGCLDDVPVPDVNARTGARQVHYFYVVEMGAQHTDNI</sequence>